<dbReference type="KEGG" id="lez:GLE_0195"/>
<proteinExistence type="predicted"/>
<name>A0A0S2DAI1_LYSEN</name>
<accession>A0A0S2DAI1</accession>
<evidence type="ECO:0000313" key="1">
    <source>
        <dbReference type="EMBL" id="ALN55554.1"/>
    </source>
</evidence>
<dbReference type="Proteomes" id="UP000061569">
    <property type="component" value="Chromosome"/>
</dbReference>
<reference evidence="1 2" key="1">
    <citation type="submission" date="2015-11" db="EMBL/GenBank/DDBJ databases">
        <title>Genome sequences of Lysobacter enzymogenes strain C3 and Lysobacter antibioticus ATCC 29479.</title>
        <authorList>
            <person name="Kobayashi D.Y."/>
        </authorList>
    </citation>
    <scope>NUCLEOTIDE SEQUENCE [LARGE SCALE GENOMIC DNA]</scope>
    <source>
        <strain evidence="1 2">C3</strain>
    </source>
</reference>
<dbReference type="AlphaFoldDB" id="A0A0S2DAI1"/>
<dbReference type="PATRIC" id="fig|69.6.peg.197"/>
<dbReference type="EMBL" id="CP013140">
    <property type="protein sequence ID" value="ALN55554.1"/>
    <property type="molecule type" value="Genomic_DNA"/>
</dbReference>
<protein>
    <submittedName>
        <fullName evidence="1">Uncharacterized protein</fullName>
    </submittedName>
</protein>
<evidence type="ECO:0000313" key="2">
    <source>
        <dbReference type="Proteomes" id="UP000061569"/>
    </source>
</evidence>
<gene>
    <name evidence="1" type="ORF">GLE_0195</name>
</gene>
<organism evidence="1 2">
    <name type="scientific">Lysobacter enzymogenes</name>
    <dbReference type="NCBI Taxonomy" id="69"/>
    <lineage>
        <taxon>Bacteria</taxon>
        <taxon>Pseudomonadati</taxon>
        <taxon>Pseudomonadota</taxon>
        <taxon>Gammaproteobacteria</taxon>
        <taxon>Lysobacterales</taxon>
        <taxon>Lysobacteraceae</taxon>
        <taxon>Lysobacter</taxon>
    </lineage>
</organism>
<sequence>MAASLWRRPRHRAIPGCWRDYAFARRHRTVARYVQRLGFVG</sequence>